<protein>
    <submittedName>
        <fullName evidence="2">Uncharacterized protein</fullName>
    </submittedName>
</protein>
<feature type="region of interest" description="Disordered" evidence="1">
    <location>
        <begin position="128"/>
        <end position="149"/>
    </location>
</feature>
<gene>
    <name evidence="2" type="ORF">PSS4_v1_720003</name>
</gene>
<accession>A0A0S4U976</accession>
<evidence type="ECO:0000313" key="2">
    <source>
        <dbReference type="EMBL" id="CUV18661.1"/>
    </source>
</evidence>
<reference evidence="2" key="1">
    <citation type="submission" date="2015-10" db="EMBL/GenBank/DDBJ databases">
        <authorList>
            <person name="Gilbert D.G."/>
        </authorList>
    </citation>
    <scope>NUCLEOTIDE SEQUENCE</scope>
    <source>
        <strain evidence="2">Phyl III-seqv23</strain>
    </source>
</reference>
<name>A0A0S4U976_RALSL</name>
<dbReference type="EMBL" id="LN899821">
    <property type="protein sequence ID" value="CUV18661.1"/>
    <property type="molecule type" value="Genomic_DNA"/>
</dbReference>
<evidence type="ECO:0000256" key="1">
    <source>
        <dbReference type="SAM" id="MobiDB-lite"/>
    </source>
</evidence>
<feature type="compositionally biased region" description="Low complexity" evidence="1">
    <location>
        <begin position="131"/>
        <end position="143"/>
    </location>
</feature>
<organism evidence="2">
    <name type="scientific">Ralstonia solanacearum</name>
    <name type="common">Pseudomonas solanacearum</name>
    <dbReference type="NCBI Taxonomy" id="305"/>
    <lineage>
        <taxon>Bacteria</taxon>
        <taxon>Pseudomonadati</taxon>
        <taxon>Pseudomonadota</taxon>
        <taxon>Betaproteobacteria</taxon>
        <taxon>Burkholderiales</taxon>
        <taxon>Burkholderiaceae</taxon>
        <taxon>Ralstonia</taxon>
        <taxon>Ralstonia solanacearum species complex</taxon>
    </lineage>
</organism>
<dbReference type="AlphaFoldDB" id="A0A0S4U976"/>
<sequence length="149" mass="15915">MLASVTPYSAILPASRRCKRNRHGRHRASRIAAPMVIRYVTVPAAPSAGNRVLAKELPTQTEAMEPSSASIGIQSEGRPAEDVGATVEGEFMRVAAGGGCPSIAVNVEKKFRKAWAAAWFFSKFCEKMEGSSPTRRPSPCSSTGAISSY</sequence>
<proteinExistence type="predicted"/>